<proteinExistence type="predicted"/>
<dbReference type="Proteomes" id="UP000198796">
    <property type="component" value="Unassembled WGS sequence"/>
</dbReference>
<dbReference type="EMBL" id="FOJU01000002">
    <property type="protein sequence ID" value="SFA85350.1"/>
    <property type="molecule type" value="Genomic_DNA"/>
</dbReference>
<evidence type="ECO:0000313" key="2">
    <source>
        <dbReference type="Proteomes" id="UP000198796"/>
    </source>
</evidence>
<gene>
    <name evidence="1" type="ORF">SAMN05421688_1173</name>
</gene>
<name>A0A1I0WAW0_9RHOB</name>
<keyword evidence="2" id="KW-1185">Reference proteome</keyword>
<accession>A0A1I0WAW0</accession>
<protein>
    <submittedName>
        <fullName evidence="1">Uncharacterized protein</fullName>
    </submittedName>
</protein>
<dbReference type="STRING" id="871651.SAMN05421688_1173"/>
<reference evidence="1 2" key="1">
    <citation type="submission" date="2016-10" db="EMBL/GenBank/DDBJ databases">
        <authorList>
            <person name="de Groot N.N."/>
        </authorList>
    </citation>
    <scope>NUCLEOTIDE SEQUENCE [LARGE SCALE GENOMIC DNA]</scope>
    <source>
        <strain evidence="1 2">DSM 29316</strain>
    </source>
</reference>
<dbReference type="AlphaFoldDB" id="A0A1I0WAW0"/>
<sequence length="56" mass="6449">MSTDRALNFQPLRCNISHRACSYRFMWEQAGRTPNNYAKSRLLENPSVAALPHRAT</sequence>
<organism evidence="1 2">
    <name type="scientific">Poseidonocella pacifica</name>
    <dbReference type="NCBI Taxonomy" id="871651"/>
    <lineage>
        <taxon>Bacteria</taxon>
        <taxon>Pseudomonadati</taxon>
        <taxon>Pseudomonadota</taxon>
        <taxon>Alphaproteobacteria</taxon>
        <taxon>Rhodobacterales</taxon>
        <taxon>Roseobacteraceae</taxon>
        <taxon>Poseidonocella</taxon>
    </lineage>
</organism>
<evidence type="ECO:0000313" key="1">
    <source>
        <dbReference type="EMBL" id="SFA85350.1"/>
    </source>
</evidence>